<reference evidence="2 3" key="1">
    <citation type="submission" date="2018-10" db="EMBL/GenBank/DDBJ databases">
        <title>Sphingobacterium sp. M05W1-28.</title>
        <authorList>
            <person name="Cai H."/>
        </authorList>
    </citation>
    <scope>NUCLEOTIDE SEQUENCE [LARGE SCALE GENOMIC DNA]</scope>
    <source>
        <strain evidence="2 3">M05W1-28</strain>
    </source>
</reference>
<sequence>MINKNEYFMKYFHIISFLIFFVLMGCQAKRQTPDDVINRYYRNGKFNGSILIAHKNQIVIDTAFGYRDFNTKAALTKETPLYIASLSKAFTAVAISLIVEKGLLSFDDKIEKLIDNLPAYFHGITIKQLLNHTSGIRDYENLLIKEGLTNSDVIHWLHSQDGLAFEPGTKFQYSNSSYIILALIIENISKMSYGQFLTTNIFKPLQMSHTTVYEENASIPDRAIGYNRNKIVDDYSILTTGDGGIFSTANDLYKLDKALRAGQLLSKKSTELLYQTPILKNGSNSKYGLGWFIEKSSGVMIAQHTGGLAGFRSLFWRDLKNNNTIIALTNQGDAFPIVDFLNDIKNTLK</sequence>
<evidence type="ECO:0000259" key="1">
    <source>
        <dbReference type="Pfam" id="PF00144"/>
    </source>
</evidence>
<evidence type="ECO:0000313" key="3">
    <source>
        <dbReference type="Proteomes" id="UP000282423"/>
    </source>
</evidence>
<keyword evidence="3" id="KW-1185">Reference proteome</keyword>
<dbReference type="AlphaFoldDB" id="A0A420VUT0"/>
<evidence type="ECO:0000313" key="2">
    <source>
        <dbReference type="EMBL" id="RKO70133.1"/>
    </source>
</evidence>
<proteinExistence type="predicted"/>
<feature type="domain" description="Beta-lactamase-related" evidence="1">
    <location>
        <begin position="48"/>
        <end position="333"/>
    </location>
</feature>
<dbReference type="EMBL" id="RBWS01000014">
    <property type="protein sequence ID" value="RKO70133.1"/>
    <property type="molecule type" value="Genomic_DNA"/>
</dbReference>
<comment type="caution">
    <text evidence="2">The sequence shown here is derived from an EMBL/GenBank/DDBJ whole genome shotgun (WGS) entry which is preliminary data.</text>
</comment>
<dbReference type="PANTHER" id="PTHR46825:SF9">
    <property type="entry name" value="BETA-LACTAMASE-RELATED DOMAIN-CONTAINING PROTEIN"/>
    <property type="match status" value="1"/>
</dbReference>
<protein>
    <submittedName>
        <fullName evidence="2">Class A beta-lactamase-related serine hydrolase</fullName>
    </submittedName>
</protein>
<dbReference type="GO" id="GO:0016787">
    <property type="term" value="F:hydrolase activity"/>
    <property type="evidence" value="ECO:0007669"/>
    <property type="project" value="UniProtKB-KW"/>
</dbReference>
<accession>A0A420VUT0</accession>
<dbReference type="SUPFAM" id="SSF56601">
    <property type="entry name" value="beta-lactamase/transpeptidase-like"/>
    <property type="match status" value="1"/>
</dbReference>
<gene>
    <name evidence="2" type="ORF">D7322_18315</name>
</gene>
<dbReference type="Pfam" id="PF00144">
    <property type="entry name" value="Beta-lactamase"/>
    <property type="match status" value="1"/>
</dbReference>
<dbReference type="PANTHER" id="PTHR46825">
    <property type="entry name" value="D-ALANYL-D-ALANINE-CARBOXYPEPTIDASE/ENDOPEPTIDASE AMPH"/>
    <property type="match status" value="1"/>
</dbReference>
<keyword evidence="2" id="KW-0378">Hydrolase</keyword>
<dbReference type="PROSITE" id="PS51257">
    <property type="entry name" value="PROKAR_LIPOPROTEIN"/>
    <property type="match status" value="1"/>
</dbReference>
<dbReference type="Proteomes" id="UP000282423">
    <property type="component" value="Unassembled WGS sequence"/>
</dbReference>
<name>A0A420VUT0_9SPHI</name>
<organism evidence="2 3">
    <name type="scientific">Sphingobacterium puteale</name>
    <dbReference type="NCBI Taxonomy" id="2420510"/>
    <lineage>
        <taxon>Bacteria</taxon>
        <taxon>Pseudomonadati</taxon>
        <taxon>Bacteroidota</taxon>
        <taxon>Sphingobacteriia</taxon>
        <taxon>Sphingobacteriales</taxon>
        <taxon>Sphingobacteriaceae</taxon>
        <taxon>Sphingobacterium</taxon>
    </lineage>
</organism>
<dbReference type="Gene3D" id="3.40.710.10">
    <property type="entry name" value="DD-peptidase/beta-lactamase superfamily"/>
    <property type="match status" value="1"/>
</dbReference>
<dbReference type="InterPro" id="IPR050491">
    <property type="entry name" value="AmpC-like"/>
</dbReference>
<dbReference type="InterPro" id="IPR012338">
    <property type="entry name" value="Beta-lactam/transpept-like"/>
</dbReference>
<dbReference type="InterPro" id="IPR001466">
    <property type="entry name" value="Beta-lactam-related"/>
</dbReference>